<keyword evidence="3" id="KW-1185">Reference proteome</keyword>
<feature type="non-terminal residue" evidence="2">
    <location>
        <position position="65"/>
    </location>
</feature>
<dbReference type="OrthoDB" id="9787292at2"/>
<name>A0A323V344_9ACTN</name>
<evidence type="ECO:0000313" key="3">
    <source>
        <dbReference type="Proteomes" id="UP000247602"/>
    </source>
</evidence>
<proteinExistence type="predicted"/>
<evidence type="ECO:0000259" key="1">
    <source>
        <dbReference type="Pfam" id="PF01370"/>
    </source>
</evidence>
<reference evidence="2 3" key="1">
    <citation type="submission" date="2018-06" db="EMBL/GenBank/DDBJ databases">
        <title>Draft genome sequence of Modestobacter versicolor CP153-2.</title>
        <authorList>
            <person name="Gundlapally S.R."/>
        </authorList>
    </citation>
    <scope>NUCLEOTIDE SEQUENCE [LARGE SCALE GENOMIC DNA]</scope>
    <source>
        <strain evidence="2 3">CP153-2</strain>
    </source>
</reference>
<dbReference type="EMBL" id="QKNV01000423">
    <property type="protein sequence ID" value="PZA19134.1"/>
    <property type="molecule type" value="Genomic_DNA"/>
</dbReference>
<accession>A0A323V344</accession>
<comment type="caution">
    <text evidence="2">The sequence shown here is derived from an EMBL/GenBank/DDBJ whole genome shotgun (WGS) entry which is preliminary data.</text>
</comment>
<dbReference type="Gene3D" id="3.40.50.720">
    <property type="entry name" value="NAD(P)-binding Rossmann-like Domain"/>
    <property type="match status" value="1"/>
</dbReference>
<protein>
    <submittedName>
        <fullName evidence="2">3-beta hydroxysteroid dehydrogenase</fullName>
    </submittedName>
</protein>
<dbReference type="Pfam" id="PF01370">
    <property type="entry name" value="Epimerase"/>
    <property type="match status" value="1"/>
</dbReference>
<dbReference type="GO" id="GO:0004029">
    <property type="term" value="F:aldehyde dehydrogenase (NAD+) activity"/>
    <property type="evidence" value="ECO:0007669"/>
    <property type="project" value="TreeGrafter"/>
</dbReference>
<dbReference type="PANTHER" id="PTHR48079:SF6">
    <property type="entry name" value="NAD(P)-BINDING DOMAIN-CONTAINING PROTEIN-RELATED"/>
    <property type="match status" value="1"/>
</dbReference>
<feature type="domain" description="NAD-dependent epimerase/dehydratase" evidence="1">
    <location>
        <begin position="3"/>
        <end position="55"/>
    </location>
</feature>
<organism evidence="2 3">
    <name type="scientific">Modestobacter versicolor</name>
    <dbReference type="NCBI Taxonomy" id="429133"/>
    <lineage>
        <taxon>Bacteria</taxon>
        <taxon>Bacillati</taxon>
        <taxon>Actinomycetota</taxon>
        <taxon>Actinomycetes</taxon>
        <taxon>Geodermatophilales</taxon>
        <taxon>Geodermatophilaceae</taxon>
        <taxon>Modestobacter</taxon>
    </lineage>
</organism>
<dbReference type="InterPro" id="IPR001509">
    <property type="entry name" value="Epimerase_deHydtase"/>
</dbReference>
<dbReference type="GO" id="GO:0005737">
    <property type="term" value="C:cytoplasm"/>
    <property type="evidence" value="ECO:0007669"/>
    <property type="project" value="TreeGrafter"/>
</dbReference>
<dbReference type="PANTHER" id="PTHR48079">
    <property type="entry name" value="PROTEIN YEEZ"/>
    <property type="match status" value="1"/>
</dbReference>
<dbReference type="Proteomes" id="UP000247602">
    <property type="component" value="Unassembled WGS sequence"/>
</dbReference>
<evidence type="ECO:0000313" key="2">
    <source>
        <dbReference type="EMBL" id="PZA19134.1"/>
    </source>
</evidence>
<dbReference type="InterPro" id="IPR036291">
    <property type="entry name" value="NAD(P)-bd_dom_sf"/>
</dbReference>
<gene>
    <name evidence="2" type="ORF">DMO24_22370</name>
</gene>
<dbReference type="AlphaFoldDB" id="A0A323V344"/>
<sequence length="65" mass="6166">MRVLVTGASGLIGSAVVPELLSAGHSVVGLARSAVAADAVAATGAQVLPGSLEDVDGLRAAATVV</sequence>
<dbReference type="SUPFAM" id="SSF51735">
    <property type="entry name" value="NAD(P)-binding Rossmann-fold domains"/>
    <property type="match status" value="1"/>
</dbReference>
<dbReference type="InterPro" id="IPR051783">
    <property type="entry name" value="NAD(P)-dependent_oxidoreduct"/>
</dbReference>